<dbReference type="InterPro" id="IPR050557">
    <property type="entry name" value="RTX_toxin/Mannuronan_C5-epim"/>
</dbReference>
<dbReference type="RefSeq" id="WP_246482423.1">
    <property type="nucleotide sequence ID" value="NZ_BSFF01000001.1"/>
</dbReference>
<evidence type="ECO:0000256" key="2">
    <source>
        <dbReference type="ARBA" id="ARBA00022525"/>
    </source>
</evidence>
<keyword evidence="5" id="KW-1185">Reference proteome</keyword>
<evidence type="ECO:0000256" key="1">
    <source>
        <dbReference type="ARBA" id="ARBA00004613"/>
    </source>
</evidence>
<protein>
    <submittedName>
        <fullName evidence="4">Ca2+-binding RTX toxin-like protein</fullName>
    </submittedName>
</protein>
<dbReference type="PRINTS" id="PR00313">
    <property type="entry name" value="CABNDNGRPT"/>
</dbReference>
<dbReference type="Gene3D" id="2.150.10.10">
    <property type="entry name" value="Serralysin-like metalloprotease, C-terminal"/>
    <property type="match status" value="3"/>
</dbReference>
<dbReference type="Pfam" id="PF00353">
    <property type="entry name" value="HemolysinCabind"/>
    <property type="match status" value="3"/>
</dbReference>
<proteinExistence type="predicted"/>
<comment type="caution">
    <text evidence="3">The sequence shown here is derived from an EMBL/GenBank/DDBJ whole genome shotgun (WGS) entry which is preliminary data.</text>
</comment>
<keyword evidence="2" id="KW-0964">Secreted</keyword>
<reference evidence="4 5" key="2">
    <citation type="submission" date="2021-01" db="EMBL/GenBank/DDBJ databases">
        <title>Genomic Encyclopedia of Type Strains, Phase IV (KMG-IV): sequencing the most valuable type-strain genomes for metagenomic binning, comparative biology and taxonomic classification.</title>
        <authorList>
            <person name="Goeker M."/>
        </authorList>
    </citation>
    <scope>NUCLEOTIDE SEQUENCE [LARGE SCALE GENOMIC DNA]</scope>
    <source>
        <strain evidence="4 5">DSM 6130</strain>
    </source>
</reference>
<dbReference type="PROSITE" id="PS00330">
    <property type="entry name" value="HEMOLYSIN_CALCIUM"/>
    <property type="match status" value="5"/>
</dbReference>
<dbReference type="SUPFAM" id="SSF51120">
    <property type="entry name" value="beta-Roll"/>
    <property type="match status" value="3"/>
</dbReference>
<dbReference type="InterPro" id="IPR018511">
    <property type="entry name" value="Hemolysin-typ_Ca-bd_CS"/>
</dbReference>
<evidence type="ECO:0000313" key="3">
    <source>
        <dbReference type="EMBL" id="GLK55066.1"/>
    </source>
</evidence>
<dbReference type="Proteomes" id="UP001143400">
    <property type="component" value="Unassembled WGS sequence"/>
</dbReference>
<comment type="subcellular location">
    <subcellularLocation>
        <location evidence="1">Secreted</location>
    </subcellularLocation>
</comment>
<accession>A0A9W6IRB8</accession>
<dbReference type="EMBL" id="JAFBCY010000002">
    <property type="protein sequence ID" value="MBM7852002.1"/>
    <property type="molecule type" value="Genomic_DNA"/>
</dbReference>
<dbReference type="Proteomes" id="UP000758856">
    <property type="component" value="Unassembled WGS sequence"/>
</dbReference>
<dbReference type="GO" id="GO:0005509">
    <property type="term" value="F:calcium ion binding"/>
    <property type="evidence" value="ECO:0007669"/>
    <property type="project" value="InterPro"/>
</dbReference>
<name>A0A9W6IRB8_9HYPH</name>
<evidence type="ECO:0000313" key="6">
    <source>
        <dbReference type="Proteomes" id="UP001143400"/>
    </source>
</evidence>
<sequence>MFYGGRYADVLIGGEGADTLNGGGGADSLVGGEGADAFYVDNIGDVVTENADEGTDTIHSSIAWRLGANVENLTLTGSDRINGVGNALDNVLTGNDGANYLKGGNGDDTLNGGGGNDRLNGGLGADSLAGGTGDDAYYVDDLGDSVTEDADGGSDTVYASVDYALSANTERLIGSGATGLALTGNDLANRIIGTAGNDTLTGGAGKDALTGGDGEDVFVFTGVADASDSITDFKVGVDTIAIDLAGFGLTSFDDSLFESNATGKATEADTRFVYNETLGRLFYDADGTGSEKAVLVATLRGAPELTADSFSIIGTEA</sequence>
<evidence type="ECO:0000313" key="4">
    <source>
        <dbReference type="EMBL" id="MBM7852002.1"/>
    </source>
</evidence>
<dbReference type="AlphaFoldDB" id="A0A9W6IRB8"/>
<dbReference type="InterPro" id="IPR001343">
    <property type="entry name" value="Hemolysn_Ca-bd"/>
</dbReference>
<gene>
    <name evidence="3" type="ORF">GCM10008170_10850</name>
    <name evidence="4" type="ORF">JOD31_002227</name>
</gene>
<dbReference type="EMBL" id="BSFF01000001">
    <property type="protein sequence ID" value="GLK55066.1"/>
    <property type="molecule type" value="Genomic_DNA"/>
</dbReference>
<dbReference type="InterPro" id="IPR011049">
    <property type="entry name" value="Serralysin-like_metalloprot_C"/>
</dbReference>
<dbReference type="GO" id="GO:0005576">
    <property type="term" value="C:extracellular region"/>
    <property type="evidence" value="ECO:0007669"/>
    <property type="project" value="UniProtKB-SubCell"/>
</dbReference>
<organism evidence="3 6">
    <name type="scientific">Methylopila capsulata</name>
    <dbReference type="NCBI Taxonomy" id="61654"/>
    <lineage>
        <taxon>Bacteria</taxon>
        <taxon>Pseudomonadati</taxon>
        <taxon>Pseudomonadota</taxon>
        <taxon>Alphaproteobacteria</taxon>
        <taxon>Hyphomicrobiales</taxon>
        <taxon>Methylopilaceae</taxon>
        <taxon>Methylopila</taxon>
    </lineage>
</organism>
<evidence type="ECO:0000313" key="5">
    <source>
        <dbReference type="Proteomes" id="UP000758856"/>
    </source>
</evidence>
<dbReference type="PANTHER" id="PTHR38340">
    <property type="entry name" value="S-LAYER PROTEIN"/>
    <property type="match status" value="1"/>
</dbReference>
<dbReference type="PANTHER" id="PTHR38340:SF1">
    <property type="entry name" value="S-LAYER PROTEIN"/>
    <property type="match status" value="1"/>
</dbReference>
<reference evidence="3" key="3">
    <citation type="submission" date="2023-01" db="EMBL/GenBank/DDBJ databases">
        <authorList>
            <person name="Sun Q."/>
            <person name="Evtushenko L."/>
        </authorList>
    </citation>
    <scope>NUCLEOTIDE SEQUENCE</scope>
    <source>
        <strain evidence="3">VKM B-1606</strain>
    </source>
</reference>
<reference evidence="3" key="1">
    <citation type="journal article" date="2014" name="Int. J. Syst. Evol. Microbiol.">
        <title>Complete genome sequence of Corynebacterium casei LMG S-19264T (=DSM 44701T), isolated from a smear-ripened cheese.</title>
        <authorList>
            <consortium name="US DOE Joint Genome Institute (JGI-PGF)"/>
            <person name="Walter F."/>
            <person name="Albersmeier A."/>
            <person name="Kalinowski J."/>
            <person name="Ruckert C."/>
        </authorList>
    </citation>
    <scope>NUCLEOTIDE SEQUENCE</scope>
    <source>
        <strain evidence="3">VKM B-1606</strain>
    </source>
</reference>